<evidence type="ECO:0000313" key="2">
    <source>
        <dbReference type="Proteomes" id="UP001064048"/>
    </source>
</evidence>
<feature type="non-terminal residue" evidence="1">
    <location>
        <position position="335"/>
    </location>
</feature>
<protein>
    <submittedName>
        <fullName evidence="1">Uncharacterized protein</fullName>
    </submittedName>
</protein>
<keyword evidence="2" id="KW-1185">Reference proteome</keyword>
<sequence>MHPEAHYVYSERLVSLSVSILVSLTVFFLLLAEIIPPTSLAIPLLGKYLLFTMVLVSLSVWMTVCVLNVHFRSPSTHTMSPWMKKLFLQLMPKLLMMRRTKYSLPDYDDTFVSNGYTNELEMSRDSLTDAFGDAKNSDNGDYRKSPNPEDDMLAAGAHQRPSEVAAALQSVRFIAQHIKDADKDNELFYRLTPKYRLKRTSNTTPLTYLEISNQEKRSSLRSPSTHTMSPWMKKLFLQLMPKLLMMRRTKYSLPDYDDTFVSNGYTNELEMSRDSLTDAFGDAKNSDNGDYRKSPNPEDDMLAAGAHQRPSEVAAALQSVRFIAQHIKDADKDNE</sequence>
<accession>A0ACC0KDF4</accession>
<dbReference type="EMBL" id="CM046121">
    <property type="protein sequence ID" value="KAI8434509.1"/>
    <property type="molecule type" value="Genomic_DNA"/>
</dbReference>
<proteinExistence type="predicted"/>
<reference evidence="1 2" key="1">
    <citation type="journal article" date="2022" name="Genome Biol. Evol.">
        <title>The Spruce Budworm Genome: Reconstructing the Evolutionary History of Antifreeze Proteins.</title>
        <authorList>
            <person name="Beliveau C."/>
            <person name="Gagne P."/>
            <person name="Picq S."/>
            <person name="Vernygora O."/>
            <person name="Keeling C.I."/>
            <person name="Pinkney K."/>
            <person name="Doucet D."/>
            <person name="Wen F."/>
            <person name="Johnston J.S."/>
            <person name="Maaroufi H."/>
            <person name="Boyle B."/>
            <person name="Laroche J."/>
            <person name="Dewar K."/>
            <person name="Juretic N."/>
            <person name="Blackburn G."/>
            <person name="Nisole A."/>
            <person name="Brunet B."/>
            <person name="Brandao M."/>
            <person name="Lumley L."/>
            <person name="Duan J."/>
            <person name="Quan G."/>
            <person name="Lucarotti C.J."/>
            <person name="Roe A.D."/>
            <person name="Sperling F.A.H."/>
            <person name="Levesque R.C."/>
            <person name="Cusson M."/>
        </authorList>
    </citation>
    <scope>NUCLEOTIDE SEQUENCE [LARGE SCALE GENOMIC DNA]</scope>
    <source>
        <strain evidence="1">Glfc:IPQL:Cfum</strain>
    </source>
</reference>
<organism evidence="1 2">
    <name type="scientific">Choristoneura fumiferana</name>
    <name type="common">Spruce budworm moth</name>
    <name type="synonym">Archips fumiferana</name>
    <dbReference type="NCBI Taxonomy" id="7141"/>
    <lineage>
        <taxon>Eukaryota</taxon>
        <taxon>Metazoa</taxon>
        <taxon>Ecdysozoa</taxon>
        <taxon>Arthropoda</taxon>
        <taxon>Hexapoda</taxon>
        <taxon>Insecta</taxon>
        <taxon>Pterygota</taxon>
        <taxon>Neoptera</taxon>
        <taxon>Endopterygota</taxon>
        <taxon>Lepidoptera</taxon>
        <taxon>Glossata</taxon>
        <taxon>Ditrysia</taxon>
        <taxon>Tortricoidea</taxon>
        <taxon>Tortricidae</taxon>
        <taxon>Tortricinae</taxon>
        <taxon>Choristoneura</taxon>
    </lineage>
</organism>
<dbReference type="Proteomes" id="UP001064048">
    <property type="component" value="Chromosome 21"/>
</dbReference>
<evidence type="ECO:0000313" key="1">
    <source>
        <dbReference type="EMBL" id="KAI8434509.1"/>
    </source>
</evidence>
<name>A0ACC0KDF4_CHOFU</name>
<comment type="caution">
    <text evidence="1">The sequence shown here is derived from an EMBL/GenBank/DDBJ whole genome shotgun (WGS) entry which is preliminary data.</text>
</comment>
<gene>
    <name evidence="1" type="ORF">MSG28_012513</name>
</gene>